<accession>A0ABD5U4N0</accession>
<name>A0ABD5U4N0_9EURY</name>
<dbReference type="EMBL" id="JBHSXM010000001">
    <property type="protein sequence ID" value="MFC6835489.1"/>
    <property type="molecule type" value="Genomic_DNA"/>
</dbReference>
<evidence type="ECO:0000313" key="2">
    <source>
        <dbReference type="Proteomes" id="UP001596406"/>
    </source>
</evidence>
<keyword evidence="2" id="KW-1185">Reference proteome</keyword>
<evidence type="ECO:0000313" key="1">
    <source>
        <dbReference type="EMBL" id="MFC6835489.1"/>
    </source>
</evidence>
<protein>
    <submittedName>
        <fullName evidence="1">Uncharacterized protein</fullName>
    </submittedName>
</protein>
<gene>
    <name evidence="1" type="ORF">ACFQHK_03085</name>
</gene>
<dbReference type="RefSeq" id="WP_304447189.1">
    <property type="nucleotide sequence ID" value="NZ_JARRAH010000001.1"/>
</dbReference>
<sequence>MALGHDGVDAIVDELEYHVDITQASAGDVLGEIEINADGEWSLRPLGTFERAFVNGQH</sequence>
<organism evidence="1 2">
    <name type="scientific">Halomarina ordinaria</name>
    <dbReference type="NCBI Taxonomy" id="3033939"/>
    <lineage>
        <taxon>Archaea</taxon>
        <taxon>Methanobacteriati</taxon>
        <taxon>Methanobacteriota</taxon>
        <taxon>Stenosarchaea group</taxon>
        <taxon>Halobacteria</taxon>
        <taxon>Halobacteriales</taxon>
        <taxon>Natronomonadaceae</taxon>
        <taxon>Halomarina</taxon>
    </lineage>
</organism>
<proteinExistence type="predicted"/>
<dbReference type="AlphaFoldDB" id="A0ABD5U4N0"/>
<comment type="caution">
    <text evidence="1">The sequence shown here is derived from an EMBL/GenBank/DDBJ whole genome shotgun (WGS) entry which is preliminary data.</text>
</comment>
<reference evidence="1 2" key="1">
    <citation type="journal article" date="2019" name="Int. J. Syst. Evol. Microbiol.">
        <title>The Global Catalogue of Microorganisms (GCM) 10K type strain sequencing project: providing services to taxonomists for standard genome sequencing and annotation.</title>
        <authorList>
            <consortium name="The Broad Institute Genomics Platform"/>
            <consortium name="The Broad Institute Genome Sequencing Center for Infectious Disease"/>
            <person name="Wu L."/>
            <person name="Ma J."/>
        </authorList>
    </citation>
    <scope>NUCLEOTIDE SEQUENCE [LARGE SCALE GENOMIC DNA]</scope>
    <source>
        <strain evidence="1 2">PSRA2</strain>
    </source>
</reference>
<dbReference type="Proteomes" id="UP001596406">
    <property type="component" value="Unassembled WGS sequence"/>
</dbReference>